<reference evidence="1" key="1">
    <citation type="submission" date="2023-06" db="EMBL/GenBank/DDBJ databases">
        <title>Draft genome of Marssonina rosae.</title>
        <authorList>
            <person name="Cheng Q."/>
        </authorList>
    </citation>
    <scope>NUCLEOTIDE SEQUENCE</scope>
    <source>
        <strain evidence="1">R4</strain>
    </source>
</reference>
<dbReference type="EMBL" id="JAUBYV010000005">
    <property type="protein sequence ID" value="KAK2626856.1"/>
    <property type="molecule type" value="Genomic_DNA"/>
</dbReference>
<keyword evidence="2" id="KW-1185">Reference proteome</keyword>
<dbReference type="Proteomes" id="UP001285354">
    <property type="component" value="Unassembled WGS sequence"/>
</dbReference>
<proteinExistence type="predicted"/>
<dbReference type="AlphaFoldDB" id="A0AAD9SZX8"/>
<protein>
    <submittedName>
        <fullName evidence="1">Uncharacterized protein</fullName>
    </submittedName>
</protein>
<evidence type="ECO:0000313" key="1">
    <source>
        <dbReference type="EMBL" id="KAK2626856.1"/>
    </source>
</evidence>
<accession>A0AAD9SZX8</accession>
<gene>
    <name evidence="1" type="ORF">QTJ16_004031</name>
</gene>
<sequence>MLSLHPGMKPLPSMFLPCRLPEELQVMIVAQMVIPQRACVKDLLGECFDPWSCDQGSHPTTEGGLGYPIVNLPCPAITSISSFVFEEGYKQFFRNHTFIFDCSADTEMQKINLVVRSTEPDTIAKELDQITSEFRSFRDAAAVRLLRFIDQLDCNNKGLSQYRQDFDAAAYQHVDKYRHEIQRIVFRSKDGWRWAHQLDWDWQLKVDWGSMPKLKHLVLDLRTYSALSNAGSVFAPDEALAAGATRMRGLNLKSLVIYGLCSSVLPRKVLKKQREAMESLFEGALAADGTLELRDKETPNFEW</sequence>
<name>A0AAD9SZX8_9HELO</name>
<comment type="caution">
    <text evidence="1">The sequence shown here is derived from an EMBL/GenBank/DDBJ whole genome shotgun (WGS) entry which is preliminary data.</text>
</comment>
<evidence type="ECO:0000313" key="2">
    <source>
        <dbReference type="Proteomes" id="UP001285354"/>
    </source>
</evidence>
<organism evidence="1 2">
    <name type="scientific">Diplocarpon rosae</name>
    <dbReference type="NCBI Taxonomy" id="946125"/>
    <lineage>
        <taxon>Eukaryota</taxon>
        <taxon>Fungi</taxon>
        <taxon>Dikarya</taxon>
        <taxon>Ascomycota</taxon>
        <taxon>Pezizomycotina</taxon>
        <taxon>Leotiomycetes</taxon>
        <taxon>Helotiales</taxon>
        <taxon>Drepanopezizaceae</taxon>
        <taxon>Diplocarpon</taxon>
    </lineage>
</organism>